<evidence type="ECO:0000313" key="1">
    <source>
        <dbReference type="EMBL" id="CAG8468037.1"/>
    </source>
</evidence>
<dbReference type="AlphaFoldDB" id="A0A9N8VZ12"/>
<evidence type="ECO:0000313" key="2">
    <source>
        <dbReference type="Proteomes" id="UP000789831"/>
    </source>
</evidence>
<protein>
    <submittedName>
        <fullName evidence="1">10767_t:CDS:1</fullName>
    </submittedName>
</protein>
<reference evidence="1" key="1">
    <citation type="submission" date="2021-06" db="EMBL/GenBank/DDBJ databases">
        <authorList>
            <person name="Kallberg Y."/>
            <person name="Tangrot J."/>
            <person name="Rosling A."/>
        </authorList>
    </citation>
    <scope>NUCLEOTIDE SEQUENCE</scope>
    <source>
        <strain evidence="1">MT106</strain>
    </source>
</reference>
<dbReference type="OrthoDB" id="2336277at2759"/>
<accession>A0A9N8VZ12</accession>
<dbReference type="Proteomes" id="UP000789831">
    <property type="component" value="Unassembled WGS sequence"/>
</dbReference>
<gene>
    <name evidence="1" type="ORF">AGERDE_LOCUS2594</name>
</gene>
<comment type="caution">
    <text evidence="1">The sequence shown here is derived from an EMBL/GenBank/DDBJ whole genome shotgun (WGS) entry which is preliminary data.</text>
</comment>
<dbReference type="EMBL" id="CAJVPL010000222">
    <property type="protein sequence ID" value="CAG8468037.1"/>
    <property type="molecule type" value="Genomic_DNA"/>
</dbReference>
<organism evidence="1 2">
    <name type="scientific">Ambispora gerdemannii</name>
    <dbReference type="NCBI Taxonomy" id="144530"/>
    <lineage>
        <taxon>Eukaryota</taxon>
        <taxon>Fungi</taxon>
        <taxon>Fungi incertae sedis</taxon>
        <taxon>Mucoromycota</taxon>
        <taxon>Glomeromycotina</taxon>
        <taxon>Glomeromycetes</taxon>
        <taxon>Archaeosporales</taxon>
        <taxon>Ambisporaceae</taxon>
        <taxon>Ambispora</taxon>
    </lineage>
</organism>
<sequence length="131" mass="15028">MTEVTLITTAKYLEAYRFRAQSKDMKRSTPGYITIFIRVNYNIPGTEEIEMSINPINLRCGIYNDPDGKTFTVSPCKEDKVYVVKFAIGALLANQGYQALSLNFELYMNDPENKDPMKTSDEVSKYLKKNF</sequence>
<proteinExistence type="predicted"/>
<keyword evidence="2" id="KW-1185">Reference proteome</keyword>
<name>A0A9N8VZ12_9GLOM</name>